<dbReference type="EMBL" id="AP019416">
    <property type="protein sequence ID" value="BBI51083.1"/>
    <property type="molecule type" value="Genomic_DNA"/>
</dbReference>
<accession>A0ABM7GKB1</accession>
<dbReference type="Proteomes" id="UP000289555">
    <property type="component" value="Chromosome"/>
</dbReference>
<organism evidence="1 2">
    <name type="scientific">Vreelandella olivaria</name>
    <dbReference type="NCBI Taxonomy" id="390919"/>
    <lineage>
        <taxon>Bacteria</taxon>
        <taxon>Pseudomonadati</taxon>
        <taxon>Pseudomonadota</taxon>
        <taxon>Gammaproteobacteria</taxon>
        <taxon>Oceanospirillales</taxon>
        <taxon>Halomonadaceae</taxon>
        <taxon>Vreelandella</taxon>
    </lineage>
</organism>
<proteinExistence type="predicted"/>
<keyword evidence="2" id="KW-1185">Reference proteome</keyword>
<protein>
    <submittedName>
        <fullName evidence="1">Uncharacterized protein</fullName>
    </submittedName>
</protein>
<name>A0ABM7GKB1_9GAMM</name>
<evidence type="ECO:0000313" key="1">
    <source>
        <dbReference type="EMBL" id="BBI51083.1"/>
    </source>
</evidence>
<reference evidence="2" key="1">
    <citation type="journal article" date="2019" name="Microbiol. Resour. Announc.">
        <title>Complete Genome Sequence of Halomonas olivaria, a Moderately Halophilic Bacterium Isolated from Olive Processing Effluents, Obtained by Nanopore Sequencing.</title>
        <authorList>
            <person name="Nagata S."/>
            <person name="Ii K.M."/>
            <person name="Tsukimi T."/>
            <person name="Miura M.C."/>
            <person name="Galipon J."/>
            <person name="Arakawa K."/>
        </authorList>
    </citation>
    <scope>NUCLEOTIDE SEQUENCE [LARGE SCALE GENOMIC DNA]</scope>
    <source>
        <strain evidence="2">TYRC17</strain>
    </source>
</reference>
<gene>
    <name evidence="1" type="ORF">HORIV_35040</name>
</gene>
<evidence type="ECO:0000313" key="2">
    <source>
        <dbReference type="Proteomes" id="UP000289555"/>
    </source>
</evidence>
<sequence>MQALDFTQHLDLEIKINEKFDSIYSLSYALIDLQAVANSTSYITTHLEDRVEKLPSTLRTFGKKYKDELKLKRFSEGSFVAMVTAGVVTGLILKFLEKYFGSAHEIHNHTHIHVGASKPPIQVNFQDPKLEKESMKFLMKLKSSITILRKASRMQSMR</sequence>